<feature type="chain" id="PRO_5017271040" description="MD-2-related lipid-recognition domain-containing protein" evidence="1">
    <location>
        <begin position="22"/>
        <end position="138"/>
    </location>
</feature>
<protein>
    <recommendedName>
        <fullName evidence="4">MD-2-related lipid-recognition domain-containing protein</fullName>
    </recommendedName>
</protein>
<evidence type="ECO:0000256" key="1">
    <source>
        <dbReference type="SAM" id="SignalP"/>
    </source>
</evidence>
<evidence type="ECO:0000313" key="2">
    <source>
        <dbReference type="EMBL" id="RIB18080.1"/>
    </source>
</evidence>
<evidence type="ECO:0008006" key="4">
    <source>
        <dbReference type="Google" id="ProtNLM"/>
    </source>
</evidence>
<keyword evidence="1" id="KW-0732">Signal</keyword>
<feature type="signal peptide" evidence="1">
    <location>
        <begin position="1"/>
        <end position="21"/>
    </location>
</feature>
<dbReference type="Proteomes" id="UP000266673">
    <property type="component" value="Unassembled WGS sequence"/>
</dbReference>
<keyword evidence="3" id="KW-1185">Reference proteome</keyword>
<evidence type="ECO:0000313" key="3">
    <source>
        <dbReference type="Proteomes" id="UP000266673"/>
    </source>
</evidence>
<dbReference type="EMBL" id="QKWP01000563">
    <property type="protein sequence ID" value="RIB18080.1"/>
    <property type="molecule type" value="Genomic_DNA"/>
</dbReference>
<reference evidence="2 3" key="1">
    <citation type="submission" date="2018-06" db="EMBL/GenBank/DDBJ databases">
        <title>Comparative genomics reveals the genomic features of Rhizophagus irregularis, R. cerebriforme, R. diaphanum and Gigaspora rosea, and their symbiotic lifestyle signature.</title>
        <authorList>
            <person name="Morin E."/>
            <person name="San Clemente H."/>
            <person name="Chen E.C.H."/>
            <person name="De La Providencia I."/>
            <person name="Hainaut M."/>
            <person name="Kuo A."/>
            <person name="Kohler A."/>
            <person name="Murat C."/>
            <person name="Tang N."/>
            <person name="Roy S."/>
            <person name="Loubradou J."/>
            <person name="Henrissat B."/>
            <person name="Grigoriev I.V."/>
            <person name="Corradi N."/>
            <person name="Roux C."/>
            <person name="Martin F.M."/>
        </authorList>
    </citation>
    <scope>NUCLEOTIDE SEQUENCE [LARGE SCALE GENOMIC DNA]</scope>
    <source>
        <strain evidence="2 3">DAOM 194757</strain>
    </source>
</reference>
<proteinExistence type="predicted"/>
<sequence>MMSLKLILVFTLLTTLFTVNATQFTSCLGTYVADIQMTPDPPVTGKNITLNINAKVDKDIGDNGKINVDFFSQQSGFFGDFLSKSFPLPPGIKANDRVLQIVQIPAQSSLPTLYQIVITITRQDDLIAFCAAGIVQTG</sequence>
<dbReference type="AlphaFoldDB" id="A0A397V6H8"/>
<organism evidence="2 3">
    <name type="scientific">Gigaspora rosea</name>
    <dbReference type="NCBI Taxonomy" id="44941"/>
    <lineage>
        <taxon>Eukaryota</taxon>
        <taxon>Fungi</taxon>
        <taxon>Fungi incertae sedis</taxon>
        <taxon>Mucoromycota</taxon>
        <taxon>Glomeromycotina</taxon>
        <taxon>Glomeromycetes</taxon>
        <taxon>Diversisporales</taxon>
        <taxon>Gigasporaceae</taxon>
        <taxon>Gigaspora</taxon>
    </lineage>
</organism>
<accession>A0A397V6H8</accession>
<comment type="caution">
    <text evidence="2">The sequence shown here is derived from an EMBL/GenBank/DDBJ whole genome shotgun (WGS) entry which is preliminary data.</text>
</comment>
<dbReference type="OrthoDB" id="10378375at2759"/>
<gene>
    <name evidence="2" type="ORF">C2G38_2086676</name>
</gene>
<name>A0A397V6H8_9GLOM</name>